<evidence type="ECO:0000256" key="10">
    <source>
        <dbReference type="ARBA" id="ARBA00022833"/>
    </source>
</evidence>
<evidence type="ECO:0000256" key="4">
    <source>
        <dbReference type="ARBA" id="ARBA00012564"/>
    </source>
</evidence>
<evidence type="ECO:0000256" key="5">
    <source>
        <dbReference type="ARBA" id="ARBA00015611"/>
    </source>
</evidence>
<evidence type="ECO:0000256" key="2">
    <source>
        <dbReference type="ARBA" id="ARBA00001947"/>
    </source>
</evidence>
<reference evidence="17 18" key="1">
    <citation type="submission" date="2020-07" db="EMBL/GenBank/DDBJ databases">
        <title>Sequencing the genomes of 1000 actinobacteria strains.</title>
        <authorList>
            <person name="Klenk H.-P."/>
        </authorList>
    </citation>
    <scope>NUCLEOTIDE SEQUENCE [LARGE SCALE GENOMIC DNA]</scope>
    <source>
        <strain evidence="17 18">DSM 21350</strain>
    </source>
</reference>
<keyword evidence="10" id="KW-0862">Zinc</keyword>
<keyword evidence="11" id="KW-0482">Metalloprotease</keyword>
<dbReference type="InterPro" id="IPR014782">
    <property type="entry name" value="Peptidase_M1_dom"/>
</dbReference>
<evidence type="ECO:0000259" key="16">
    <source>
        <dbReference type="Pfam" id="PF17900"/>
    </source>
</evidence>
<dbReference type="InterPro" id="IPR001930">
    <property type="entry name" value="Peptidase_M1"/>
</dbReference>
<feature type="domain" description="ERAP1-like C-terminal" evidence="15">
    <location>
        <begin position="535"/>
        <end position="822"/>
    </location>
</feature>
<evidence type="ECO:0000256" key="3">
    <source>
        <dbReference type="ARBA" id="ARBA00010136"/>
    </source>
</evidence>
<comment type="caution">
    <text evidence="17">The sequence shown here is derived from an EMBL/GenBank/DDBJ whole genome shotgun (WGS) entry which is preliminary data.</text>
</comment>
<evidence type="ECO:0000256" key="13">
    <source>
        <dbReference type="ARBA" id="ARBA00031533"/>
    </source>
</evidence>
<dbReference type="AlphaFoldDB" id="A0A7Y9JAP5"/>
<evidence type="ECO:0000256" key="7">
    <source>
        <dbReference type="ARBA" id="ARBA00022670"/>
    </source>
</evidence>
<feature type="domain" description="Peptidase M1 membrane alanine aminopeptidase" evidence="14">
    <location>
        <begin position="235"/>
        <end position="452"/>
    </location>
</feature>
<dbReference type="GO" id="GO:0043171">
    <property type="term" value="P:peptide catabolic process"/>
    <property type="evidence" value="ECO:0007669"/>
    <property type="project" value="TreeGrafter"/>
</dbReference>
<evidence type="ECO:0000313" key="18">
    <source>
        <dbReference type="Proteomes" id="UP000535511"/>
    </source>
</evidence>
<dbReference type="CDD" id="cd09602">
    <property type="entry name" value="M1_APN"/>
    <property type="match status" value="1"/>
</dbReference>
<dbReference type="InterPro" id="IPR024571">
    <property type="entry name" value="ERAP1-like_C_dom"/>
</dbReference>
<comment type="catalytic activity">
    <reaction evidence="1">
        <text>Release of an N-terminal amino acid, Xaa-|-Yaa- from a peptide, amide or arylamide. Xaa is preferably Ala, but may be most amino acids including Pro (slow action). When a terminal hydrophobic residue is followed by a prolyl residue, the two may be released as an intact Xaa-Pro dipeptide.</text>
        <dbReference type="EC" id="3.4.11.2"/>
    </reaction>
</comment>
<keyword evidence="6 17" id="KW-0031">Aminopeptidase</keyword>
<organism evidence="17 18">
    <name type="scientific">Nocardioides panaciterrulae</name>
    <dbReference type="NCBI Taxonomy" id="661492"/>
    <lineage>
        <taxon>Bacteria</taxon>
        <taxon>Bacillati</taxon>
        <taxon>Actinomycetota</taxon>
        <taxon>Actinomycetes</taxon>
        <taxon>Propionibacteriales</taxon>
        <taxon>Nocardioidaceae</taxon>
        <taxon>Nocardioides</taxon>
    </lineage>
</organism>
<dbReference type="GO" id="GO:0008270">
    <property type="term" value="F:zinc ion binding"/>
    <property type="evidence" value="ECO:0007669"/>
    <property type="project" value="InterPro"/>
</dbReference>
<dbReference type="Gene3D" id="1.10.390.10">
    <property type="entry name" value="Neutral Protease Domain 2"/>
    <property type="match status" value="1"/>
</dbReference>
<dbReference type="PANTHER" id="PTHR11533:SF174">
    <property type="entry name" value="PUROMYCIN-SENSITIVE AMINOPEPTIDASE-RELATED"/>
    <property type="match status" value="1"/>
</dbReference>
<evidence type="ECO:0000256" key="12">
    <source>
        <dbReference type="ARBA" id="ARBA00029811"/>
    </source>
</evidence>
<comment type="cofactor">
    <cofactor evidence="2">
        <name>Zn(2+)</name>
        <dbReference type="ChEBI" id="CHEBI:29105"/>
    </cofactor>
</comment>
<evidence type="ECO:0000313" key="17">
    <source>
        <dbReference type="EMBL" id="NYD41932.1"/>
    </source>
</evidence>
<accession>A0A7Y9JAP5</accession>
<proteinExistence type="inferred from homology"/>
<dbReference type="RefSeq" id="WP_179663608.1">
    <property type="nucleotide sequence ID" value="NZ_JACCBG010000001.1"/>
</dbReference>
<dbReference type="GO" id="GO:0006508">
    <property type="term" value="P:proteolysis"/>
    <property type="evidence" value="ECO:0007669"/>
    <property type="project" value="UniProtKB-KW"/>
</dbReference>
<evidence type="ECO:0000256" key="9">
    <source>
        <dbReference type="ARBA" id="ARBA00022801"/>
    </source>
</evidence>
<comment type="similarity">
    <text evidence="3">Belongs to the peptidase M1 family.</text>
</comment>
<dbReference type="NCBIfam" id="TIGR02412">
    <property type="entry name" value="pepN_strep_liv"/>
    <property type="match status" value="1"/>
</dbReference>
<name>A0A7Y9JAP5_9ACTN</name>
<dbReference type="Proteomes" id="UP000535511">
    <property type="component" value="Unassembled WGS sequence"/>
</dbReference>
<keyword evidence="18" id="KW-1185">Reference proteome</keyword>
<dbReference type="EMBL" id="JACCBG010000001">
    <property type="protein sequence ID" value="NYD41932.1"/>
    <property type="molecule type" value="Genomic_DNA"/>
</dbReference>
<dbReference type="InterPro" id="IPR012778">
    <property type="entry name" value="Pept_M1_aminopeptidase"/>
</dbReference>
<keyword evidence="9 17" id="KW-0378">Hydrolase</keyword>
<gene>
    <name evidence="17" type="ORF">BJZ21_002015</name>
</gene>
<protein>
    <recommendedName>
        <fullName evidence="5">Aminopeptidase N</fullName>
        <ecNumber evidence="4">3.4.11.2</ecNumber>
    </recommendedName>
    <alternativeName>
        <fullName evidence="12">Alanine aminopeptidase</fullName>
    </alternativeName>
    <alternativeName>
        <fullName evidence="13">Lysyl aminopeptidase</fullName>
    </alternativeName>
</protein>
<sequence>MTAANQSPSTSLKRAEAEARFELLDVASYDVHLDLASDEATFRSVTTLRFTSRGGATFVDLKPLRVNEIRLNGSPLDADLLERGRLPLATVEGANELVVDAVMRFRNDGEGLHRSVDPADGRHYVYGMSFMDAAPSIFACFDQPDLKAPYTFHVTAPSDWVVVGNAPSADPEPGAGNTALWEFEQTQPLSTYFVTLVAGPYHVIRDHHDGIALGLSARQSIAKDLDADADELFTMTRQCFDEYHRLFGIRYPFGDYHQAFVPEFNAGAMENPGCVTFRDPLVFSSRVTRGVRIQRASTVAHEMAHQWFGNLTTPKWWDDLWLNESFAEYMGNRVTGDVTEYGDVWTHNSYARRQWGLVADQRPSTHPVAGNGAADASSALQDFDGISYAKGSSILKQLNARLGDEVFFAGVVDHFTTHRFGNATMHDLFASWERAAAQRASAVDLSTFTSNWLRTAGPDAITLDRAAGVVRRTPPADHPADRSHTLRVATARPQGGEWEVDTLSLAAAETPVAVVGGDAVVLDPFEDTWAVAQPDPTTVAALTALLPTTADPALRAGIWNNVRSGFHNAAVAPAAVVELLVAGLPSEDTDDAIFYTLPWTLREVVPMTTDPAAAMDRLHAVLVEKATGAAAGSTLQLAAFQSAVSTATDAGQLRSWLAGRVLPEGLEVDLDLRWRMLVQLATLGETDREELQRALEAEPTARSRVEHSRAMASLPDAEAKAWAWARFTGEVDVPNYELEAAGLGMWRAGQEHLTAPYVERYFAEVPATVEVRSGWNLADGADSFFPVTAVDEQTVALARALLADAEVDASIRRRVVDATDDLEHRLAVRRAFPTV</sequence>
<dbReference type="InterPro" id="IPR050344">
    <property type="entry name" value="Peptidase_M1_aminopeptidases"/>
</dbReference>
<keyword evidence="7" id="KW-0645">Protease</keyword>
<dbReference type="Pfam" id="PF17900">
    <property type="entry name" value="Peptidase_M1_N"/>
    <property type="match status" value="1"/>
</dbReference>
<dbReference type="Gene3D" id="2.60.40.1730">
    <property type="entry name" value="tricorn interacting facor f3 domain"/>
    <property type="match status" value="1"/>
</dbReference>
<dbReference type="EC" id="3.4.11.2" evidence="4"/>
<dbReference type="GO" id="GO:0016285">
    <property type="term" value="F:alanyl aminopeptidase activity"/>
    <property type="evidence" value="ECO:0007669"/>
    <property type="project" value="UniProtKB-EC"/>
</dbReference>
<dbReference type="Pfam" id="PF11838">
    <property type="entry name" value="ERAP1_C"/>
    <property type="match status" value="1"/>
</dbReference>
<dbReference type="GO" id="GO:0042277">
    <property type="term" value="F:peptide binding"/>
    <property type="evidence" value="ECO:0007669"/>
    <property type="project" value="TreeGrafter"/>
</dbReference>
<dbReference type="InterPro" id="IPR045357">
    <property type="entry name" value="Aminopeptidase_N-like_N"/>
</dbReference>
<dbReference type="GO" id="GO:0070006">
    <property type="term" value="F:metalloaminopeptidase activity"/>
    <property type="evidence" value="ECO:0007669"/>
    <property type="project" value="TreeGrafter"/>
</dbReference>
<dbReference type="GO" id="GO:0016020">
    <property type="term" value="C:membrane"/>
    <property type="evidence" value="ECO:0007669"/>
    <property type="project" value="TreeGrafter"/>
</dbReference>
<evidence type="ECO:0000259" key="15">
    <source>
        <dbReference type="Pfam" id="PF11838"/>
    </source>
</evidence>
<dbReference type="InterPro" id="IPR042097">
    <property type="entry name" value="Aminopeptidase_N-like_N_sf"/>
</dbReference>
<dbReference type="PRINTS" id="PR00756">
    <property type="entry name" value="ALADIPTASE"/>
</dbReference>
<evidence type="ECO:0000256" key="11">
    <source>
        <dbReference type="ARBA" id="ARBA00023049"/>
    </source>
</evidence>
<dbReference type="SUPFAM" id="SSF63737">
    <property type="entry name" value="Leukotriene A4 hydrolase N-terminal domain"/>
    <property type="match status" value="1"/>
</dbReference>
<dbReference type="SUPFAM" id="SSF55486">
    <property type="entry name" value="Metalloproteases ('zincins'), catalytic domain"/>
    <property type="match status" value="1"/>
</dbReference>
<dbReference type="GO" id="GO:0005737">
    <property type="term" value="C:cytoplasm"/>
    <property type="evidence" value="ECO:0007669"/>
    <property type="project" value="TreeGrafter"/>
</dbReference>
<dbReference type="GO" id="GO:0005615">
    <property type="term" value="C:extracellular space"/>
    <property type="evidence" value="ECO:0007669"/>
    <property type="project" value="TreeGrafter"/>
</dbReference>
<evidence type="ECO:0000256" key="1">
    <source>
        <dbReference type="ARBA" id="ARBA00000098"/>
    </source>
</evidence>
<feature type="domain" description="Aminopeptidase N-like N-terminal" evidence="16">
    <location>
        <begin position="132"/>
        <end position="192"/>
    </location>
</feature>
<keyword evidence="8" id="KW-0479">Metal-binding</keyword>
<evidence type="ECO:0000256" key="6">
    <source>
        <dbReference type="ARBA" id="ARBA00022438"/>
    </source>
</evidence>
<dbReference type="InterPro" id="IPR027268">
    <property type="entry name" value="Peptidase_M4/M1_CTD_sf"/>
</dbReference>
<evidence type="ECO:0000259" key="14">
    <source>
        <dbReference type="Pfam" id="PF01433"/>
    </source>
</evidence>
<evidence type="ECO:0000256" key="8">
    <source>
        <dbReference type="ARBA" id="ARBA00022723"/>
    </source>
</evidence>
<dbReference type="Pfam" id="PF01433">
    <property type="entry name" value="Peptidase_M1"/>
    <property type="match status" value="1"/>
</dbReference>
<dbReference type="PANTHER" id="PTHR11533">
    <property type="entry name" value="PROTEASE M1 ZINC METALLOPROTEASE"/>
    <property type="match status" value="1"/>
</dbReference>